<keyword evidence="7 8" id="KW-0520">NAD</keyword>
<keyword evidence="11" id="KW-1185">Reference proteome</keyword>
<dbReference type="PIRSF" id="PIRSF000232">
    <property type="entry name" value="YdjA"/>
    <property type="match status" value="1"/>
</dbReference>
<dbReference type="CDD" id="cd02135">
    <property type="entry name" value="YdjA-like"/>
    <property type="match status" value="1"/>
</dbReference>
<evidence type="ECO:0000256" key="2">
    <source>
        <dbReference type="ARBA" id="ARBA00007118"/>
    </source>
</evidence>
<comment type="caution">
    <text evidence="10">The sequence shown here is derived from an EMBL/GenBank/DDBJ whole genome shotgun (WGS) entry which is preliminary data.</text>
</comment>
<reference evidence="10 11" key="1">
    <citation type="journal article" date="2019" name="Int. J. Syst. Evol. Microbiol.">
        <title>The Global Catalogue of Microorganisms (GCM) 10K type strain sequencing project: providing services to taxonomists for standard genome sequencing and annotation.</title>
        <authorList>
            <consortium name="The Broad Institute Genomics Platform"/>
            <consortium name="The Broad Institute Genome Sequencing Center for Infectious Disease"/>
            <person name="Wu L."/>
            <person name="Ma J."/>
        </authorList>
    </citation>
    <scope>NUCLEOTIDE SEQUENCE [LARGE SCALE GENOMIC DNA]</scope>
    <source>
        <strain evidence="10 11">JCM 16083</strain>
    </source>
</reference>
<dbReference type="InterPro" id="IPR029479">
    <property type="entry name" value="Nitroreductase"/>
</dbReference>
<comment type="similarity">
    <text evidence="2 8">Belongs to the nitroreductase family.</text>
</comment>
<dbReference type="Proteomes" id="UP001501126">
    <property type="component" value="Unassembled WGS sequence"/>
</dbReference>
<evidence type="ECO:0000313" key="10">
    <source>
        <dbReference type="EMBL" id="GAA0875218.1"/>
    </source>
</evidence>
<sequence>MKYNLSEITDLIKDRRTIYPEQYTTRKVHREIVEKILNGAIWAPTHGNTQPWRFKVFMDDSRNKLSDFLAKWYVDNTPEDAFNTMKFQRMRERPLQASVVIAICMERQPEERIPELEEIEAVACAVQNMHLMCTAYGIGGFWASPKVVYTATMNEFLGLGEKDKCLGLFYMGYPEIEWPKAHRKPIEYVTEWIQD</sequence>
<protein>
    <recommendedName>
        <fullName evidence="8">Putative NAD(P)H nitroreductase</fullName>
        <ecNumber evidence="8">1.-.-.-</ecNumber>
    </recommendedName>
</protein>
<keyword evidence="5 8" id="KW-0521">NADP</keyword>
<evidence type="ECO:0000256" key="3">
    <source>
        <dbReference type="ARBA" id="ARBA00022630"/>
    </source>
</evidence>
<dbReference type="InterPro" id="IPR000415">
    <property type="entry name" value="Nitroreductase-like"/>
</dbReference>
<dbReference type="EMBL" id="BAAAFH010000011">
    <property type="protein sequence ID" value="GAA0875218.1"/>
    <property type="molecule type" value="Genomic_DNA"/>
</dbReference>
<evidence type="ECO:0000256" key="6">
    <source>
        <dbReference type="ARBA" id="ARBA00023002"/>
    </source>
</evidence>
<dbReference type="SUPFAM" id="SSF55469">
    <property type="entry name" value="FMN-dependent nitroreductase-like"/>
    <property type="match status" value="1"/>
</dbReference>
<dbReference type="PANTHER" id="PTHR43821">
    <property type="entry name" value="NAD(P)H NITROREDUCTASE YDJA-RELATED"/>
    <property type="match status" value="1"/>
</dbReference>
<dbReference type="InterPro" id="IPR026021">
    <property type="entry name" value="YdjA-like"/>
</dbReference>
<keyword evidence="3 8" id="KW-0285">Flavoprotein</keyword>
<dbReference type="Gene3D" id="3.40.109.10">
    <property type="entry name" value="NADH Oxidase"/>
    <property type="match status" value="1"/>
</dbReference>
<name>A0ABN1MPJ7_9FLAO</name>
<proteinExistence type="inferred from homology"/>
<dbReference type="Pfam" id="PF00881">
    <property type="entry name" value="Nitroreductase"/>
    <property type="match status" value="1"/>
</dbReference>
<keyword evidence="6 8" id="KW-0560">Oxidoreductase</keyword>
<organism evidence="10 11">
    <name type="scientific">Wandonia haliotis</name>
    <dbReference type="NCBI Taxonomy" id="574963"/>
    <lineage>
        <taxon>Bacteria</taxon>
        <taxon>Pseudomonadati</taxon>
        <taxon>Bacteroidota</taxon>
        <taxon>Flavobacteriia</taxon>
        <taxon>Flavobacteriales</taxon>
        <taxon>Crocinitomicaceae</taxon>
        <taxon>Wandonia</taxon>
    </lineage>
</organism>
<keyword evidence="4 8" id="KW-0288">FMN</keyword>
<evidence type="ECO:0000256" key="4">
    <source>
        <dbReference type="ARBA" id="ARBA00022643"/>
    </source>
</evidence>
<dbReference type="EC" id="1.-.-.-" evidence="8"/>
<dbReference type="InterPro" id="IPR052530">
    <property type="entry name" value="NAD(P)H_nitroreductase"/>
</dbReference>
<dbReference type="PANTHER" id="PTHR43821:SF1">
    <property type="entry name" value="NAD(P)H NITROREDUCTASE YDJA-RELATED"/>
    <property type="match status" value="1"/>
</dbReference>
<gene>
    <name evidence="10" type="ORF">GCM10009118_16270</name>
</gene>
<evidence type="ECO:0000256" key="5">
    <source>
        <dbReference type="ARBA" id="ARBA00022857"/>
    </source>
</evidence>
<evidence type="ECO:0000256" key="8">
    <source>
        <dbReference type="PIRNR" id="PIRNR000232"/>
    </source>
</evidence>
<evidence type="ECO:0000313" key="11">
    <source>
        <dbReference type="Proteomes" id="UP001501126"/>
    </source>
</evidence>
<evidence type="ECO:0000256" key="1">
    <source>
        <dbReference type="ARBA" id="ARBA00001917"/>
    </source>
</evidence>
<accession>A0ABN1MPJ7</accession>
<evidence type="ECO:0000259" key="9">
    <source>
        <dbReference type="Pfam" id="PF00881"/>
    </source>
</evidence>
<evidence type="ECO:0000256" key="7">
    <source>
        <dbReference type="ARBA" id="ARBA00023027"/>
    </source>
</evidence>
<feature type="domain" description="Nitroreductase" evidence="9">
    <location>
        <begin position="12"/>
        <end position="173"/>
    </location>
</feature>
<dbReference type="RefSeq" id="WP_343786467.1">
    <property type="nucleotide sequence ID" value="NZ_BAAAFH010000011.1"/>
</dbReference>
<comment type="cofactor">
    <cofactor evidence="1 8">
        <name>FMN</name>
        <dbReference type="ChEBI" id="CHEBI:58210"/>
    </cofactor>
</comment>